<evidence type="ECO:0000313" key="3">
    <source>
        <dbReference type="EMBL" id="TPX18158.1"/>
    </source>
</evidence>
<accession>A0A507BN04</accession>
<dbReference type="GeneID" id="41970114"/>
<feature type="domain" description="Alpha/beta hydrolase fold-3" evidence="2">
    <location>
        <begin position="100"/>
        <end position="314"/>
    </location>
</feature>
<organism evidence="3 4">
    <name type="scientific">Thyridium curvatum</name>
    <dbReference type="NCBI Taxonomy" id="1093900"/>
    <lineage>
        <taxon>Eukaryota</taxon>
        <taxon>Fungi</taxon>
        <taxon>Dikarya</taxon>
        <taxon>Ascomycota</taxon>
        <taxon>Pezizomycotina</taxon>
        <taxon>Sordariomycetes</taxon>
        <taxon>Sordariomycetidae</taxon>
        <taxon>Thyridiales</taxon>
        <taxon>Thyridiaceae</taxon>
        <taxon>Thyridium</taxon>
    </lineage>
</organism>
<proteinExistence type="predicted"/>
<comment type="caution">
    <text evidence="3">The sequence shown here is derived from an EMBL/GenBank/DDBJ whole genome shotgun (WGS) entry which is preliminary data.</text>
</comment>
<dbReference type="InterPro" id="IPR013094">
    <property type="entry name" value="AB_hydrolase_3"/>
</dbReference>
<dbReference type="STRING" id="1093900.A0A507BN04"/>
<name>A0A507BN04_9PEZI</name>
<reference evidence="3 4" key="1">
    <citation type="submission" date="2019-06" db="EMBL/GenBank/DDBJ databases">
        <title>Draft genome sequence of the filamentous fungus Phialemoniopsis curvata isolated from diesel fuel.</title>
        <authorList>
            <person name="Varaljay V.A."/>
            <person name="Lyon W.J."/>
            <person name="Crouch A.L."/>
            <person name="Drake C.E."/>
            <person name="Hollomon J.M."/>
            <person name="Nadeau L.J."/>
            <person name="Nunn H.S."/>
            <person name="Stevenson B.S."/>
            <person name="Bojanowski C.L."/>
            <person name="Crookes-Goodson W.J."/>
        </authorList>
    </citation>
    <scope>NUCLEOTIDE SEQUENCE [LARGE SCALE GENOMIC DNA]</scope>
    <source>
        <strain evidence="3 4">D216</strain>
    </source>
</reference>
<keyword evidence="1" id="KW-0378">Hydrolase</keyword>
<dbReference type="InterPro" id="IPR029058">
    <property type="entry name" value="AB_hydrolase_fold"/>
</dbReference>
<dbReference type="PANTHER" id="PTHR48081:SF8">
    <property type="entry name" value="ALPHA_BETA HYDROLASE FOLD-3 DOMAIN-CONTAINING PROTEIN-RELATED"/>
    <property type="match status" value="1"/>
</dbReference>
<evidence type="ECO:0000313" key="4">
    <source>
        <dbReference type="Proteomes" id="UP000319257"/>
    </source>
</evidence>
<dbReference type="Proteomes" id="UP000319257">
    <property type="component" value="Unassembled WGS sequence"/>
</dbReference>
<dbReference type="PANTHER" id="PTHR48081">
    <property type="entry name" value="AB HYDROLASE SUPERFAMILY PROTEIN C4A8.06C"/>
    <property type="match status" value="1"/>
</dbReference>
<protein>
    <recommendedName>
        <fullName evidence="2">Alpha/beta hydrolase fold-3 domain-containing protein</fullName>
    </recommendedName>
</protein>
<dbReference type="Pfam" id="PF07859">
    <property type="entry name" value="Abhydrolase_3"/>
    <property type="match status" value="1"/>
</dbReference>
<evidence type="ECO:0000256" key="1">
    <source>
        <dbReference type="ARBA" id="ARBA00022801"/>
    </source>
</evidence>
<sequence length="336" mass="36323">MATAPTTAPTTAACKLRYDPEYWAVVKHRIPANPPPPSRSVLEIRARSDPILAALFRALPYPPDVQETKFEVESLDGTRFDFVRFATAEQAASAEPLPAVVMTHGGGLVSGSVEIFAPQIARYVAQAGVQYWAVDYRLAPEHPGPAGVEDCFAALQWLSRRAAEFNVDPARIAVFGDSAGGNIAAGAALMARDAGLDPPLAKQILVYPMLDDRTTTRYPADWPALPFLTWKAEENAMAWDAYVGAGRRGKPEADVSAYAAPARAASLAGLPPTYIDVGGLDLFRDECVEYAARLARENVEVEFHLYPGVPHGFESAWGITVVKAALENRGRALRSF</sequence>
<dbReference type="InterPro" id="IPR050300">
    <property type="entry name" value="GDXG_lipolytic_enzyme"/>
</dbReference>
<gene>
    <name evidence="3" type="ORF">E0L32_002667</name>
</gene>
<dbReference type="RefSeq" id="XP_030999869.1">
    <property type="nucleotide sequence ID" value="XM_031136881.1"/>
</dbReference>
<dbReference type="SUPFAM" id="SSF53474">
    <property type="entry name" value="alpha/beta-Hydrolases"/>
    <property type="match status" value="1"/>
</dbReference>
<keyword evidence="4" id="KW-1185">Reference proteome</keyword>
<dbReference type="Gene3D" id="3.40.50.1820">
    <property type="entry name" value="alpha/beta hydrolase"/>
    <property type="match status" value="1"/>
</dbReference>
<evidence type="ECO:0000259" key="2">
    <source>
        <dbReference type="Pfam" id="PF07859"/>
    </source>
</evidence>
<dbReference type="OrthoDB" id="408631at2759"/>
<dbReference type="EMBL" id="SKBQ01000011">
    <property type="protein sequence ID" value="TPX18158.1"/>
    <property type="molecule type" value="Genomic_DNA"/>
</dbReference>
<dbReference type="InParanoid" id="A0A507BN04"/>
<dbReference type="AlphaFoldDB" id="A0A507BN04"/>
<dbReference type="GO" id="GO:0016787">
    <property type="term" value="F:hydrolase activity"/>
    <property type="evidence" value="ECO:0007669"/>
    <property type="project" value="UniProtKB-KW"/>
</dbReference>